<name>A0A932I126_UNCTE</name>
<comment type="similarity">
    <text evidence="3">Belongs to the peptidase M50B family.</text>
</comment>
<evidence type="ECO:0000256" key="3">
    <source>
        <dbReference type="ARBA" id="ARBA00007931"/>
    </source>
</evidence>
<dbReference type="InterPro" id="IPR008915">
    <property type="entry name" value="Peptidase_M50"/>
</dbReference>
<proteinExistence type="inferred from homology"/>
<gene>
    <name evidence="15" type="ORF">HYZ11_07565</name>
</gene>
<evidence type="ECO:0000256" key="8">
    <source>
        <dbReference type="ARBA" id="ARBA00022801"/>
    </source>
</evidence>
<evidence type="ECO:0000256" key="1">
    <source>
        <dbReference type="ARBA" id="ARBA00001947"/>
    </source>
</evidence>
<keyword evidence="6 13" id="KW-0812">Transmembrane</keyword>
<protein>
    <submittedName>
        <fullName evidence="15">Site-2 protease family protein</fullName>
    </submittedName>
</protein>
<dbReference type="GO" id="GO:0008237">
    <property type="term" value="F:metallopeptidase activity"/>
    <property type="evidence" value="ECO:0007669"/>
    <property type="project" value="UniProtKB-KW"/>
</dbReference>
<keyword evidence="7" id="KW-0479">Metal-binding</keyword>
<evidence type="ECO:0000259" key="14">
    <source>
        <dbReference type="Pfam" id="PF02163"/>
    </source>
</evidence>
<keyword evidence="11" id="KW-0482">Metalloprotease</keyword>
<evidence type="ECO:0000256" key="11">
    <source>
        <dbReference type="ARBA" id="ARBA00023049"/>
    </source>
</evidence>
<evidence type="ECO:0000256" key="2">
    <source>
        <dbReference type="ARBA" id="ARBA00004651"/>
    </source>
</evidence>
<keyword evidence="5 15" id="KW-0645">Protease</keyword>
<evidence type="ECO:0000256" key="7">
    <source>
        <dbReference type="ARBA" id="ARBA00022723"/>
    </source>
</evidence>
<evidence type="ECO:0000256" key="10">
    <source>
        <dbReference type="ARBA" id="ARBA00022989"/>
    </source>
</evidence>
<dbReference type="PANTHER" id="PTHR35864:SF1">
    <property type="entry name" value="ZINC METALLOPROTEASE YWHC-RELATED"/>
    <property type="match status" value="1"/>
</dbReference>
<dbReference type="Proteomes" id="UP000782312">
    <property type="component" value="Unassembled WGS sequence"/>
</dbReference>
<keyword evidence="9" id="KW-0862">Zinc</keyword>
<evidence type="ECO:0000313" key="16">
    <source>
        <dbReference type="Proteomes" id="UP000782312"/>
    </source>
</evidence>
<dbReference type="EMBL" id="JACPUR010000017">
    <property type="protein sequence ID" value="MBI3127446.1"/>
    <property type="molecule type" value="Genomic_DNA"/>
</dbReference>
<dbReference type="CDD" id="cd06158">
    <property type="entry name" value="S2P-M50_like_1"/>
    <property type="match status" value="1"/>
</dbReference>
<keyword evidence="10 13" id="KW-1133">Transmembrane helix</keyword>
<dbReference type="InterPro" id="IPR044537">
    <property type="entry name" value="Rip2-like"/>
</dbReference>
<dbReference type="Pfam" id="PF02163">
    <property type="entry name" value="Peptidase_M50"/>
    <property type="match status" value="1"/>
</dbReference>
<dbReference type="AlphaFoldDB" id="A0A932I126"/>
<evidence type="ECO:0000256" key="13">
    <source>
        <dbReference type="SAM" id="Phobius"/>
    </source>
</evidence>
<reference evidence="15" key="1">
    <citation type="submission" date="2020-07" db="EMBL/GenBank/DDBJ databases">
        <title>Huge and variable diversity of episymbiotic CPR bacteria and DPANN archaea in groundwater ecosystems.</title>
        <authorList>
            <person name="He C.Y."/>
            <person name="Keren R."/>
            <person name="Whittaker M."/>
            <person name="Farag I.F."/>
            <person name="Doudna J."/>
            <person name="Cate J.H.D."/>
            <person name="Banfield J.F."/>
        </authorList>
    </citation>
    <scope>NUCLEOTIDE SEQUENCE</scope>
    <source>
        <strain evidence="15">NC_groundwater_763_Ag_S-0.2um_68_21</strain>
    </source>
</reference>
<dbReference type="PANTHER" id="PTHR35864">
    <property type="entry name" value="ZINC METALLOPROTEASE MJ0611-RELATED"/>
    <property type="match status" value="1"/>
</dbReference>
<evidence type="ECO:0000256" key="5">
    <source>
        <dbReference type="ARBA" id="ARBA00022670"/>
    </source>
</evidence>
<feature type="transmembrane region" description="Helical" evidence="13">
    <location>
        <begin position="180"/>
        <end position="202"/>
    </location>
</feature>
<evidence type="ECO:0000256" key="4">
    <source>
        <dbReference type="ARBA" id="ARBA00022475"/>
    </source>
</evidence>
<dbReference type="GO" id="GO:0046872">
    <property type="term" value="F:metal ion binding"/>
    <property type="evidence" value="ECO:0007669"/>
    <property type="project" value="UniProtKB-KW"/>
</dbReference>
<feature type="transmembrane region" description="Helical" evidence="13">
    <location>
        <begin position="53"/>
        <end position="74"/>
    </location>
</feature>
<comment type="caution">
    <text evidence="15">The sequence shown here is derived from an EMBL/GenBank/DDBJ whole genome shotgun (WGS) entry which is preliminary data.</text>
</comment>
<sequence>MFDPGYLQQLVIALPAILLALTLHEVAHGWTADKLGDPTARYMGRLTLNPLVHLDPLGTLAFAVSLAAGVGFGWAKPVPVDPRHFRHPRRGMMWVALAGPATNFALAIASVILFFQMRRLGLGAGFVGEPVALMLQASFGINTALAAFNLIPILPFDGGRIVAGLLPARLAYTYSRSEPYGFFIVLGLILLGWLHVVFWPIYTTLRAAELALVRNLLGILGLD</sequence>
<feature type="domain" description="Peptidase M50" evidence="14">
    <location>
        <begin position="134"/>
        <end position="188"/>
    </location>
</feature>
<evidence type="ECO:0000313" key="15">
    <source>
        <dbReference type="EMBL" id="MBI3127446.1"/>
    </source>
</evidence>
<evidence type="ECO:0000256" key="6">
    <source>
        <dbReference type="ARBA" id="ARBA00022692"/>
    </source>
</evidence>
<dbReference type="InterPro" id="IPR052348">
    <property type="entry name" value="Metallopeptidase_M50B"/>
</dbReference>
<accession>A0A932I126</accession>
<organism evidence="15 16">
    <name type="scientific">Tectimicrobiota bacterium</name>
    <dbReference type="NCBI Taxonomy" id="2528274"/>
    <lineage>
        <taxon>Bacteria</taxon>
        <taxon>Pseudomonadati</taxon>
        <taxon>Nitrospinota/Tectimicrobiota group</taxon>
        <taxon>Candidatus Tectimicrobiota</taxon>
    </lineage>
</organism>
<evidence type="ECO:0000256" key="12">
    <source>
        <dbReference type="ARBA" id="ARBA00023136"/>
    </source>
</evidence>
<keyword evidence="12 13" id="KW-0472">Membrane</keyword>
<evidence type="ECO:0000256" key="9">
    <source>
        <dbReference type="ARBA" id="ARBA00022833"/>
    </source>
</evidence>
<dbReference type="GO" id="GO:0006508">
    <property type="term" value="P:proteolysis"/>
    <property type="evidence" value="ECO:0007669"/>
    <property type="project" value="UniProtKB-KW"/>
</dbReference>
<keyword evidence="8" id="KW-0378">Hydrolase</keyword>
<keyword evidence="4" id="KW-1003">Cell membrane</keyword>
<dbReference type="GO" id="GO:0005886">
    <property type="term" value="C:plasma membrane"/>
    <property type="evidence" value="ECO:0007669"/>
    <property type="project" value="UniProtKB-SubCell"/>
</dbReference>
<feature type="transmembrane region" description="Helical" evidence="13">
    <location>
        <begin position="137"/>
        <end position="159"/>
    </location>
</feature>
<comment type="cofactor">
    <cofactor evidence="1">
        <name>Zn(2+)</name>
        <dbReference type="ChEBI" id="CHEBI:29105"/>
    </cofactor>
</comment>
<comment type="subcellular location">
    <subcellularLocation>
        <location evidence="2">Cell membrane</location>
        <topology evidence="2">Multi-pass membrane protein</topology>
    </subcellularLocation>
</comment>
<feature type="transmembrane region" description="Helical" evidence="13">
    <location>
        <begin position="94"/>
        <end position="117"/>
    </location>
</feature>